<evidence type="ECO:0000313" key="3">
    <source>
        <dbReference type="Proteomes" id="UP000325755"/>
    </source>
</evidence>
<dbReference type="SUPFAM" id="SSF160574">
    <property type="entry name" value="BT0923-like"/>
    <property type="match status" value="1"/>
</dbReference>
<organism evidence="2 3">
    <name type="scientific">Candidatus Methylospira mobilis</name>
    <dbReference type="NCBI Taxonomy" id="1808979"/>
    <lineage>
        <taxon>Bacteria</taxon>
        <taxon>Pseudomonadati</taxon>
        <taxon>Pseudomonadota</taxon>
        <taxon>Gammaproteobacteria</taxon>
        <taxon>Methylococcales</taxon>
        <taxon>Methylococcaceae</taxon>
        <taxon>Candidatus Methylospira</taxon>
    </lineage>
</organism>
<protein>
    <recommendedName>
        <fullName evidence="4">PepSY domain-containing protein</fullName>
    </recommendedName>
</protein>
<dbReference type="AlphaFoldDB" id="A0A5Q0BNQ7"/>
<keyword evidence="1" id="KW-0732">Signal</keyword>
<dbReference type="Proteomes" id="UP000325755">
    <property type="component" value="Chromosome"/>
</dbReference>
<evidence type="ECO:0008006" key="4">
    <source>
        <dbReference type="Google" id="ProtNLM"/>
    </source>
</evidence>
<evidence type="ECO:0000256" key="1">
    <source>
        <dbReference type="SAM" id="SignalP"/>
    </source>
</evidence>
<feature type="chain" id="PRO_5024834637" description="PepSY domain-containing protein" evidence="1">
    <location>
        <begin position="24"/>
        <end position="91"/>
    </location>
</feature>
<sequence length="91" mass="10129">MKRILIIGISFLGALIVSGSVMADKDITEQQVPPAVLRTFKSVYPNVSGVEYEEKVKNGQTVYKFEFKDNGLEHEVVYSADGKVVKAKLEH</sequence>
<evidence type="ECO:0000313" key="2">
    <source>
        <dbReference type="EMBL" id="QFY43727.1"/>
    </source>
</evidence>
<dbReference type="RefSeq" id="WP_153249707.1">
    <property type="nucleotide sequence ID" value="NZ_CP044205.1"/>
</dbReference>
<dbReference type="InParanoid" id="A0A5Q0BNQ7"/>
<keyword evidence="3" id="KW-1185">Reference proteome</keyword>
<dbReference type="OrthoDB" id="1121502at2"/>
<reference evidence="2 3" key="1">
    <citation type="submission" date="2019-09" db="EMBL/GenBank/DDBJ databases">
        <title>Ecophysiology of the spiral-shaped methanotroph Methylospira mobilis as revealed by the complete genome sequence.</title>
        <authorList>
            <person name="Oshkin I.Y."/>
            <person name="Dedysh S.N."/>
            <person name="Miroshnikov K."/>
            <person name="Danilova O.V."/>
            <person name="Hakobyan A."/>
            <person name="Liesack W."/>
        </authorList>
    </citation>
    <scope>NUCLEOTIDE SEQUENCE [LARGE SCALE GENOMIC DNA]</scope>
    <source>
        <strain evidence="2 3">Shm1</strain>
    </source>
</reference>
<dbReference type="KEGG" id="mmob:F6R98_14740"/>
<accession>A0A5Q0BNQ7</accession>
<feature type="signal peptide" evidence="1">
    <location>
        <begin position="1"/>
        <end position="23"/>
    </location>
</feature>
<dbReference type="Gene3D" id="3.10.450.360">
    <property type="match status" value="1"/>
</dbReference>
<proteinExistence type="predicted"/>
<dbReference type="EMBL" id="CP044205">
    <property type="protein sequence ID" value="QFY43727.1"/>
    <property type="molecule type" value="Genomic_DNA"/>
</dbReference>
<gene>
    <name evidence="2" type="ORF">F6R98_14740</name>
</gene>
<name>A0A5Q0BNQ7_9GAMM</name>